<reference evidence="2" key="1">
    <citation type="submission" date="2020-05" db="EMBL/GenBank/DDBJ databases">
        <title>Mycena genomes resolve the evolution of fungal bioluminescence.</title>
        <authorList>
            <person name="Tsai I.J."/>
        </authorList>
    </citation>
    <scope>NUCLEOTIDE SEQUENCE</scope>
    <source>
        <strain evidence="2">171206Taipei</strain>
    </source>
</reference>
<organism evidence="2 3">
    <name type="scientific">Mycena indigotica</name>
    <dbReference type="NCBI Taxonomy" id="2126181"/>
    <lineage>
        <taxon>Eukaryota</taxon>
        <taxon>Fungi</taxon>
        <taxon>Dikarya</taxon>
        <taxon>Basidiomycota</taxon>
        <taxon>Agaricomycotina</taxon>
        <taxon>Agaricomycetes</taxon>
        <taxon>Agaricomycetidae</taxon>
        <taxon>Agaricales</taxon>
        <taxon>Marasmiineae</taxon>
        <taxon>Mycenaceae</taxon>
        <taxon>Mycena</taxon>
    </lineage>
</organism>
<sequence>MADQTSAAVAQLSMRDRRAYREFMFPPEISNATHQPFFSLENAALWITAWGLELFLLWDDSEVDVAAFDAEAIRGDDLISFRDTILPPEYAVHEFFSLDNAIVWVLPTAYAAYVAFSNSRQRGRPALIRQRGRNASSQATSPAPSRTRTSSASSRAASVLSRHSEFALPSRSISRASHHSRFPPSVGTGSSLPPTRAASISSFSRQSSRRSLSNDSAKSPRSSSIDPAFMRRSPSADGYFQQRQSRSRSGSPDRKNELAFPLRVLLPEVPKTVDSPVRRKKSPSTGGRGRRRGTQASQPNAGQRFQMTRELSVERVIDIDSVPPTWSIPRDDAVYRLKLAEPPNVPQGTNRKRQKAKEWTIDGYIKHEDQDSWGGGSAGHKDGDVWVTGFADDLDVEVWARRSSYHCNGVNVCELVPDEIFADCERYDIDVNAMRELWQHELDSKEREASSYGSLLLRFYARVMNTKCKRKDCPGHAIMILLSHGPNQLGKIYFIGCSEWHPSQRFEHIYIPIPANINETMFKFMFDNNGQLPAGLSVTDSDTCYITAHPRVHMSVCPAGHSVNGFAIVPKIIPRPCLAEIIMFIPAPFKGVAPPAWLDNICLVYLRNFHNHPAHPHSKPSVEEEARLEAVINAIGVEGLTNSPLTVLDPLTIAEYNALDVLRKGELRGARIPARRDLDAGLEVGSGLEVSTALQVGTLDMAAIDDFDFQMSPRTASAIARAMDEYEREHGAVLTSELATLAAPASMVAMPPAASEPNGGYTGIPRMDASGLESLSSPDGRTEVSGDTVGLLDTRIVAAPTEAESLTEAAHPAGPSTSDTTPEEPRKRRRAATTTSESEILPEGQKRKRKDSRRLKQLAYYEED</sequence>
<gene>
    <name evidence="2" type="ORF">MIND_01116300</name>
</gene>
<evidence type="ECO:0000313" key="2">
    <source>
        <dbReference type="EMBL" id="KAF7293393.1"/>
    </source>
</evidence>
<feature type="compositionally biased region" description="Low complexity" evidence="1">
    <location>
        <begin position="196"/>
        <end position="219"/>
    </location>
</feature>
<evidence type="ECO:0000256" key="1">
    <source>
        <dbReference type="SAM" id="MobiDB-lite"/>
    </source>
</evidence>
<dbReference type="RefSeq" id="XP_037215556.1">
    <property type="nucleotide sequence ID" value="XM_037367724.1"/>
</dbReference>
<proteinExistence type="predicted"/>
<dbReference type="GeneID" id="59350240"/>
<feature type="region of interest" description="Disordered" evidence="1">
    <location>
        <begin position="802"/>
        <end position="864"/>
    </location>
</feature>
<feature type="compositionally biased region" description="Polar residues" evidence="1">
    <location>
        <begin position="294"/>
        <end position="305"/>
    </location>
</feature>
<keyword evidence="3" id="KW-1185">Reference proteome</keyword>
<name>A0A8H6S6W2_9AGAR</name>
<dbReference type="Proteomes" id="UP000636479">
    <property type="component" value="Unassembled WGS sequence"/>
</dbReference>
<feature type="compositionally biased region" description="Low complexity" evidence="1">
    <location>
        <begin position="139"/>
        <end position="156"/>
    </location>
</feature>
<feature type="region of interest" description="Disordered" evidence="1">
    <location>
        <begin position="170"/>
        <end position="305"/>
    </location>
</feature>
<evidence type="ECO:0000313" key="3">
    <source>
        <dbReference type="Proteomes" id="UP000636479"/>
    </source>
</evidence>
<accession>A0A8H6S6W2</accession>
<feature type="compositionally biased region" description="Basic residues" evidence="1">
    <location>
        <begin position="278"/>
        <end position="293"/>
    </location>
</feature>
<feature type="region of interest" description="Disordered" evidence="1">
    <location>
        <begin position="753"/>
        <end position="786"/>
    </location>
</feature>
<feature type="compositionally biased region" description="Basic residues" evidence="1">
    <location>
        <begin position="846"/>
        <end position="856"/>
    </location>
</feature>
<dbReference type="AlphaFoldDB" id="A0A8H6S6W2"/>
<dbReference type="EMBL" id="JACAZF010000010">
    <property type="protein sequence ID" value="KAF7293393.1"/>
    <property type="molecule type" value="Genomic_DNA"/>
</dbReference>
<protein>
    <submittedName>
        <fullName evidence="2">Uncharacterized protein</fullName>
    </submittedName>
</protein>
<dbReference type="OrthoDB" id="2990096at2759"/>
<feature type="region of interest" description="Disordered" evidence="1">
    <location>
        <begin position="125"/>
        <end position="156"/>
    </location>
</feature>
<comment type="caution">
    <text evidence="2">The sequence shown here is derived from an EMBL/GenBank/DDBJ whole genome shotgun (WGS) entry which is preliminary data.</text>
</comment>